<organism evidence="3 4">
    <name type="scientific">Morella rubra</name>
    <name type="common">Chinese bayberry</name>
    <dbReference type="NCBI Taxonomy" id="262757"/>
    <lineage>
        <taxon>Eukaryota</taxon>
        <taxon>Viridiplantae</taxon>
        <taxon>Streptophyta</taxon>
        <taxon>Embryophyta</taxon>
        <taxon>Tracheophyta</taxon>
        <taxon>Spermatophyta</taxon>
        <taxon>Magnoliopsida</taxon>
        <taxon>eudicotyledons</taxon>
        <taxon>Gunneridae</taxon>
        <taxon>Pentapetalae</taxon>
        <taxon>rosids</taxon>
        <taxon>fabids</taxon>
        <taxon>Fagales</taxon>
        <taxon>Myricaceae</taxon>
        <taxon>Morella</taxon>
    </lineage>
</organism>
<dbReference type="SUPFAM" id="SSF56322">
    <property type="entry name" value="ADC synthase"/>
    <property type="match status" value="1"/>
</dbReference>
<evidence type="ECO:0000313" key="4">
    <source>
        <dbReference type="Proteomes" id="UP000516437"/>
    </source>
</evidence>
<sequence length="220" mass="24880">MAQHLSRCGLECRDAWASWVEITPPPEKYWGNRSSGAYRHLRQRNPALYAAWLNFSKENLSVCCSSPERFLRLDRNGTLEAKPIKGTIALGATVEEYKQRKPQLQYRDNMEIDLISVTDLEQLNSIQSETFDFAWASNFSAATDFLDRAVKINGIFTVELRDNHRWHFTGDYAIMDRRGVHGDESGGRGGRGDGEEEGNKVGGRAILGMQAQGQGERMHK</sequence>
<dbReference type="InterPro" id="IPR015890">
    <property type="entry name" value="Chorismate_C"/>
</dbReference>
<feature type="region of interest" description="Disordered" evidence="1">
    <location>
        <begin position="179"/>
        <end position="220"/>
    </location>
</feature>
<dbReference type="EMBL" id="RXIC02000021">
    <property type="protein sequence ID" value="KAB1218348.1"/>
    <property type="molecule type" value="Genomic_DNA"/>
</dbReference>
<comment type="caution">
    <text evidence="3">The sequence shown here is derived from an EMBL/GenBank/DDBJ whole genome shotgun (WGS) entry which is preliminary data.</text>
</comment>
<accession>A0A6A1W3P5</accession>
<dbReference type="GO" id="GO:0046820">
    <property type="term" value="F:4-amino-4-deoxychorismate synthase activity"/>
    <property type="evidence" value="ECO:0007669"/>
    <property type="project" value="TreeGrafter"/>
</dbReference>
<feature type="compositionally biased region" description="Basic and acidic residues" evidence="1">
    <location>
        <begin position="179"/>
        <end position="199"/>
    </location>
</feature>
<keyword evidence="4" id="KW-1185">Reference proteome</keyword>
<evidence type="ECO:0000313" key="3">
    <source>
        <dbReference type="EMBL" id="KAB1218348.1"/>
    </source>
</evidence>
<dbReference type="GO" id="GO:0005737">
    <property type="term" value="C:cytoplasm"/>
    <property type="evidence" value="ECO:0007669"/>
    <property type="project" value="TreeGrafter"/>
</dbReference>
<dbReference type="Proteomes" id="UP000516437">
    <property type="component" value="Chromosome 3"/>
</dbReference>
<dbReference type="OrthoDB" id="64220at2759"/>
<dbReference type="InterPro" id="IPR019999">
    <property type="entry name" value="Anth_synth_I-like"/>
</dbReference>
<dbReference type="AlphaFoldDB" id="A0A6A1W3P5"/>
<dbReference type="Gene3D" id="3.60.120.10">
    <property type="entry name" value="Anthranilate synthase"/>
    <property type="match status" value="1"/>
</dbReference>
<gene>
    <name evidence="3" type="ORF">CJ030_MR3G026228</name>
</gene>
<name>A0A6A1W3P5_9ROSI</name>
<dbReference type="PANTHER" id="PTHR11236:SF18">
    <property type="entry name" value="AMINODEOXYCHORISMATE SYNTHASE"/>
    <property type="match status" value="1"/>
</dbReference>
<dbReference type="GO" id="GO:0000162">
    <property type="term" value="P:L-tryptophan biosynthetic process"/>
    <property type="evidence" value="ECO:0007669"/>
    <property type="project" value="TreeGrafter"/>
</dbReference>
<evidence type="ECO:0000256" key="1">
    <source>
        <dbReference type="SAM" id="MobiDB-lite"/>
    </source>
</evidence>
<reference evidence="3 4" key="1">
    <citation type="journal article" date="2019" name="Plant Biotechnol. J.">
        <title>The red bayberry genome and genetic basis of sex determination.</title>
        <authorList>
            <person name="Jia H.M."/>
            <person name="Jia H.J."/>
            <person name="Cai Q.L."/>
            <person name="Wang Y."/>
            <person name="Zhao H.B."/>
            <person name="Yang W.F."/>
            <person name="Wang G.Y."/>
            <person name="Li Y.H."/>
            <person name="Zhan D.L."/>
            <person name="Shen Y.T."/>
            <person name="Niu Q.F."/>
            <person name="Chang L."/>
            <person name="Qiu J."/>
            <person name="Zhao L."/>
            <person name="Xie H.B."/>
            <person name="Fu W.Y."/>
            <person name="Jin J."/>
            <person name="Li X.W."/>
            <person name="Jiao Y."/>
            <person name="Zhou C.C."/>
            <person name="Tu T."/>
            <person name="Chai C.Y."/>
            <person name="Gao J.L."/>
            <person name="Fan L.J."/>
            <person name="van de Weg E."/>
            <person name="Wang J.Y."/>
            <person name="Gao Z.S."/>
        </authorList>
    </citation>
    <scope>NUCLEOTIDE SEQUENCE [LARGE SCALE GENOMIC DNA]</scope>
    <source>
        <tissue evidence="3">Leaves</tissue>
    </source>
</reference>
<dbReference type="Pfam" id="PF00425">
    <property type="entry name" value="Chorismate_bind"/>
    <property type="match status" value="1"/>
</dbReference>
<dbReference type="InterPro" id="IPR005801">
    <property type="entry name" value="ADC_synthase"/>
</dbReference>
<dbReference type="PANTHER" id="PTHR11236">
    <property type="entry name" value="AMINOBENZOATE/ANTHRANILATE SYNTHASE"/>
    <property type="match status" value="1"/>
</dbReference>
<feature type="domain" description="Chorismate-utilising enzyme C-terminal" evidence="2">
    <location>
        <begin position="36"/>
        <end position="106"/>
    </location>
</feature>
<evidence type="ECO:0000259" key="2">
    <source>
        <dbReference type="Pfam" id="PF00425"/>
    </source>
</evidence>
<protein>
    <submittedName>
        <fullName evidence="3">Para-aminobenzoate synthase</fullName>
    </submittedName>
</protein>
<proteinExistence type="predicted"/>
<dbReference type="GO" id="GO:0008153">
    <property type="term" value="P:4-aminobenzoate biosynthetic process"/>
    <property type="evidence" value="ECO:0007669"/>
    <property type="project" value="TreeGrafter"/>
</dbReference>